<dbReference type="KEGG" id="mcha:111007459"/>
<comment type="function">
    <text evidence="3">Is involved in the conjugation of reduced glutathione to a wide number of exogenous and endogenous hydrophobic electrophiles.</text>
</comment>
<dbReference type="PANTHER" id="PTHR11260:SF614">
    <property type="entry name" value="GLUTATHIONE S-TRANSFERASE"/>
    <property type="match status" value="1"/>
</dbReference>
<evidence type="ECO:0000259" key="5">
    <source>
        <dbReference type="PROSITE" id="PS50405"/>
    </source>
</evidence>
<dbReference type="InterPro" id="IPR036249">
    <property type="entry name" value="Thioredoxin-like_sf"/>
</dbReference>
<keyword evidence="6" id="KW-1185">Reference proteome</keyword>
<dbReference type="EC" id="2.5.1.18" evidence="3"/>
<dbReference type="PANTHER" id="PTHR11260">
    <property type="entry name" value="GLUTATHIONE S-TRANSFERASE, GST, SUPERFAMILY, GST DOMAIN CONTAINING"/>
    <property type="match status" value="1"/>
</dbReference>
<dbReference type="GO" id="GO:0004364">
    <property type="term" value="F:glutathione transferase activity"/>
    <property type="evidence" value="ECO:0007669"/>
    <property type="project" value="UniProtKB-UniRule"/>
</dbReference>
<feature type="domain" description="GST C-terminal" evidence="5">
    <location>
        <begin position="86"/>
        <end position="209"/>
    </location>
</feature>
<dbReference type="Proteomes" id="UP000504603">
    <property type="component" value="Unplaced"/>
</dbReference>
<comment type="similarity">
    <text evidence="3">Belongs to the GST superfamily.</text>
</comment>
<dbReference type="InterPro" id="IPR045074">
    <property type="entry name" value="GST_C_Tau"/>
</dbReference>
<dbReference type="InterPro" id="IPR004045">
    <property type="entry name" value="Glutathione_S-Trfase_N"/>
</dbReference>
<dbReference type="Gene3D" id="1.20.1050.10">
    <property type="match status" value="1"/>
</dbReference>
<dbReference type="GO" id="GO:0006749">
    <property type="term" value="P:glutathione metabolic process"/>
    <property type="evidence" value="ECO:0007669"/>
    <property type="project" value="InterPro"/>
</dbReference>
<organism evidence="6 7">
    <name type="scientific">Momordica charantia</name>
    <name type="common">Bitter gourd</name>
    <name type="synonym">Balsam pear</name>
    <dbReference type="NCBI Taxonomy" id="3673"/>
    <lineage>
        <taxon>Eukaryota</taxon>
        <taxon>Viridiplantae</taxon>
        <taxon>Streptophyta</taxon>
        <taxon>Embryophyta</taxon>
        <taxon>Tracheophyta</taxon>
        <taxon>Spermatophyta</taxon>
        <taxon>Magnoliopsida</taxon>
        <taxon>eudicotyledons</taxon>
        <taxon>Gunneridae</taxon>
        <taxon>Pentapetalae</taxon>
        <taxon>rosids</taxon>
        <taxon>fabids</taxon>
        <taxon>Cucurbitales</taxon>
        <taxon>Cucurbitaceae</taxon>
        <taxon>Momordiceae</taxon>
        <taxon>Momordica</taxon>
    </lineage>
</organism>
<dbReference type="GO" id="GO:0005829">
    <property type="term" value="C:cytosol"/>
    <property type="evidence" value="ECO:0007669"/>
    <property type="project" value="UniProtKB-SubCell"/>
</dbReference>
<dbReference type="InterPro" id="IPR010987">
    <property type="entry name" value="Glutathione-S-Trfase_C-like"/>
</dbReference>
<comment type="subcellular location">
    <subcellularLocation>
        <location evidence="3">Cytoplasm</location>
        <location evidence="3">Cytosol</location>
    </subcellularLocation>
</comment>
<sequence length="223" mass="25555">MAEVKIIGSASSLFCIRVEWTLKLKGIEYEYIAEDLRNKSELLLKSNPVLKKIPVLLHNSKAISESLLILEYIDETWKENPILPEGPYERATARFWAKFIDEKCLFGTWEACRAEGEEKEKAVEAAIQNLALLDIEIEGKRFFGGEKINYLDLAAGWMCHWLDVLDEVGEMKVFDKERVPSLHEWAQNFIHTPVIKESLPPRENLVNNFKGSLSYARSLAANK</sequence>
<dbReference type="GeneID" id="111007459"/>
<protein>
    <recommendedName>
        <fullName evidence="3">Glutathione S-transferase</fullName>
        <ecNumber evidence="3">2.5.1.18</ecNumber>
    </recommendedName>
</protein>
<evidence type="ECO:0000256" key="1">
    <source>
        <dbReference type="ARBA" id="ARBA00022679"/>
    </source>
</evidence>
<dbReference type="CDD" id="cd03185">
    <property type="entry name" value="GST_C_Tau"/>
    <property type="match status" value="1"/>
</dbReference>
<dbReference type="OrthoDB" id="4951845at2759"/>
<dbReference type="FunFam" id="3.40.30.10:FF:000014">
    <property type="entry name" value="Tau class glutathione S-transferase"/>
    <property type="match status" value="1"/>
</dbReference>
<dbReference type="InterPro" id="IPR036282">
    <property type="entry name" value="Glutathione-S-Trfase_C_sf"/>
</dbReference>
<comment type="catalytic activity">
    <reaction evidence="2 3">
        <text>RX + glutathione = an S-substituted glutathione + a halide anion + H(+)</text>
        <dbReference type="Rhea" id="RHEA:16437"/>
        <dbReference type="ChEBI" id="CHEBI:15378"/>
        <dbReference type="ChEBI" id="CHEBI:16042"/>
        <dbReference type="ChEBI" id="CHEBI:17792"/>
        <dbReference type="ChEBI" id="CHEBI:57925"/>
        <dbReference type="ChEBI" id="CHEBI:90779"/>
        <dbReference type="EC" id="2.5.1.18"/>
    </reaction>
</comment>
<accession>A0A6J1C1N8</accession>
<dbReference type="CDD" id="cd03058">
    <property type="entry name" value="GST_N_Tau"/>
    <property type="match status" value="1"/>
</dbReference>
<dbReference type="SFLD" id="SFLDG00358">
    <property type="entry name" value="Main_(cytGST)"/>
    <property type="match status" value="1"/>
</dbReference>
<dbReference type="AlphaFoldDB" id="A0A6J1C1N8"/>
<dbReference type="FunFam" id="1.20.1050.10:FF:000012">
    <property type="entry name" value="Tau class glutathione S-transferase"/>
    <property type="match status" value="1"/>
</dbReference>
<keyword evidence="1 3" id="KW-0808">Transferase</keyword>
<feature type="domain" description="GST N-terminal" evidence="4">
    <location>
        <begin position="2"/>
        <end position="81"/>
    </location>
</feature>
<name>A0A6J1C1N8_MOMCH</name>
<dbReference type="RefSeq" id="XP_022135524.1">
    <property type="nucleotide sequence ID" value="XM_022279832.1"/>
</dbReference>
<evidence type="ECO:0000313" key="6">
    <source>
        <dbReference type="Proteomes" id="UP000504603"/>
    </source>
</evidence>
<evidence type="ECO:0000256" key="3">
    <source>
        <dbReference type="RuleBase" id="RU369102"/>
    </source>
</evidence>
<evidence type="ECO:0000313" key="7">
    <source>
        <dbReference type="RefSeq" id="XP_022135524.1"/>
    </source>
</evidence>
<keyword evidence="3" id="KW-0963">Cytoplasm</keyword>
<evidence type="ECO:0000259" key="4">
    <source>
        <dbReference type="PROSITE" id="PS50404"/>
    </source>
</evidence>
<dbReference type="Gene3D" id="3.40.30.10">
    <property type="entry name" value="Glutaredoxin"/>
    <property type="match status" value="1"/>
</dbReference>
<dbReference type="SFLD" id="SFLDG01152">
    <property type="entry name" value="Main.3:_Omega-_and_Tau-like"/>
    <property type="match status" value="1"/>
</dbReference>
<dbReference type="PROSITE" id="PS50404">
    <property type="entry name" value="GST_NTER"/>
    <property type="match status" value="1"/>
</dbReference>
<reference evidence="7" key="1">
    <citation type="submission" date="2025-08" db="UniProtKB">
        <authorList>
            <consortium name="RefSeq"/>
        </authorList>
    </citation>
    <scope>IDENTIFICATION</scope>
    <source>
        <strain evidence="7">OHB3-1</strain>
    </source>
</reference>
<dbReference type="Pfam" id="PF13410">
    <property type="entry name" value="GST_C_2"/>
    <property type="match status" value="1"/>
</dbReference>
<dbReference type="PROSITE" id="PS50405">
    <property type="entry name" value="GST_CTER"/>
    <property type="match status" value="1"/>
</dbReference>
<evidence type="ECO:0000256" key="2">
    <source>
        <dbReference type="ARBA" id="ARBA00047960"/>
    </source>
</evidence>
<gene>
    <name evidence="7" type="primary">LOC111007459</name>
</gene>
<dbReference type="Pfam" id="PF02798">
    <property type="entry name" value="GST_N"/>
    <property type="match status" value="1"/>
</dbReference>
<dbReference type="InterPro" id="IPR045073">
    <property type="entry name" value="Omega/Tau-like"/>
</dbReference>
<dbReference type="InterPro" id="IPR040079">
    <property type="entry name" value="Glutathione_S-Trfase"/>
</dbReference>
<dbReference type="SUPFAM" id="SSF47616">
    <property type="entry name" value="GST C-terminal domain-like"/>
    <property type="match status" value="1"/>
</dbReference>
<dbReference type="SUPFAM" id="SSF52833">
    <property type="entry name" value="Thioredoxin-like"/>
    <property type="match status" value="1"/>
</dbReference>
<dbReference type="SFLD" id="SFLDS00019">
    <property type="entry name" value="Glutathione_Transferase_(cytos"/>
    <property type="match status" value="1"/>
</dbReference>
<proteinExistence type="inferred from homology"/>